<dbReference type="InterPro" id="IPR020476">
    <property type="entry name" value="Nudix_hydrolase"/>
</dbReference>
<dbReference type="PANTHER" id="PTHR43046:SF12">
    <property type="entry name" value="GDP-MANNOSE MANNOSYL HYDROLASE"/>
    <property type="match status" value="1"/>
</dbReference>
<evidence type="ECO:0000256" key="3">
    <source>
        <dbReference type="ARBA" id="ARBA00022801"/>
    </source>
</evidence>
<dbReference type="PANTHER" id="PTHR43046">
    <property type="entry name" value="GDP-MANNOSE MANNOSYL HYDROLASE"/>
    <property type="match status" value="1"/>
</dbReference>
<dbReference type="PRINTS" id="PR00502">
    <property type="entry name" value="NUDIXFAMILY"/>
</dbReference>
<dbReference type="InterPro" id="IPR000086">
    <property type="entry name" value="NUDIX_hydrolase_dom"/>
</dbReference>
<evidence type="ECO:0000313" key="8">
    <source>
        <dbReference type="Proteomes" id="UP000198546"/>
    </source>
</evidence>
<accession>A0A1G7B0Z8</accession>
<dbReference type="SUPFAM" id="SSF55811">
    <property type="entry name" value="Nudix"/>
    <property type="match status" value="1"/>
</dbReference>
<dbReference type="AlphaFoldDB" id="A0A1G7B0Z8"/>
<proteinExistence type="inferred from homology"/>
<feature type="domain" description="Nudix hydrolase" evidence="6">
    <location>
        <begin position="122"/>
        <end position="252"/>
    </location>
</feature>
<comment type="similarity">
    <text evidence="2 5">Belongs to the Nudix hydrolase family.</text>
</comment>
<dbReference type="CDD" id="cd18876">
    <property type="entry name" value="NUDIX_Hydrolase"/>
    <property type="match status" value="1"/>
</dbReference>
<evidence type="ECO:0000256" key="1">
    <source>
        <dbReference type="ARBA" id="ARBA00001946"/>
    </source>
</evidence>
<evidence type="ECO:0000313" key="7">
    <source>
        <dbReference type="EMBL" id="SDE20713.1"/>
    </source>
</evidence>
<dbReference type="RefSeq" id="WP_231946321.1">
    <property type="nucleotide sequence ID" value="NZ_LT629688.1"/>
</dbReference>
<dbReference type="PROSITE" id="PS00893">
    <property type="entry name" value="NUDIX_BOX"/>
    <property type="match status" value="1"/>
</dbReference>
<dbReference type="EMBL" id="LT629688">
    <property type="protein sequence ID" value="SDE20713.1"/>
    <property type="molecule type" value="Genomic_DNA"/>
</dbReference>
<dbReference type="Proteomes" id="UP000198546">
    <property type="component" value="Chromosome i"/>
</dbReference>
<dbReference type="GO" id="GO:0016787">
    <property type="term" value="F:hydrolase activity"/>
    <property type="evidence" value="ECO:0007669"/>
    <property type="project" value="UniProtKB-KW"/>
</dbReference>
<name>A0A1G7B0Z8_9ACTN</name>
<keyword evidence="3 5" id="KW-0378">Hydrolase</keyword>
<reference evidence="7 8" key="1">
    <citation type="submission" date="2016-10" db="EMBL/GenBank/DDBJ databases">
        <authorList>
            <person name="de Groot N.N."/>
        </authorList>
    </citation>
    <scope>NUCLEOTIDE SEQUENCE [LARGE SCALE GENOMIC DNA]</scope>
    <source>
        <strain evidence="7 8">MON 2.2</strain>
    </source>
</reference>
<organism evidence="7 8">
    <name type="scientific">Auraticoccus monumenti</name>
    <dbReference type="NCBI Taxonomy" id="675864"/>
    <lineage>
        <taxon>Bacteria</taxon>
        <taxon>Bacillati</taxon>
        <taxon>Actinomycetota</taxon>
        <taxon>Actinomycetes</taxon>
        <taxon>Propionibacteriales</taxon>
        <taxon>Propionibacteriaceae</taxon>
        <taxon>Auraticoccus</taxon>
    </lineage>
</organism>
<keyword evidence="8" id="KW-1185">Reference proteome</keyword>
<dbReference type="STRING" id="675864.SAMN04489747_2800"/>
<protein>
    <submittedName>
        <fullName evidence="7">ADP-ribose pyrophosphatase YjhB, NUDIX family</fullName>
    </submittedName>
</protein>
<evidence type="ECO:0000256" key="5">
    <source>
        <dbReference type="RuleBase" id="RU003476"/>
    </source>
</evidence>
<dbReference type="PROSITE" id="PS51462">
    <property type="entry name" value="NUDIX"/>
    <property type="match status" value="1"/>
</dbReference>
<evidence type="ECO:0000256" key="4">
    <source>
        <dbReference type="ARBA" id="ARBA00022842"/>
    </source>
</evidence>
<keyword evidence="4" id="KW-0460">Magnesium</keyword>
<dbReference type="Gene3D" id="3.90.79.10">
    <property type="entry name" value="Nucleoside Triphosphate Pyrophosphohydrolase"/>
    <property type="match status" value="1"/>
</dbReference>
<gene>
    <name evidence="7" type="ORF">SAMN04489747_2800</name>
</gene>
<evidence type="ECO:0000256" key="2">
    <source>
        <dbReference type="ARBA" id="ARBA00005582"/>
    </source>
</evidence>
<comment type="cofactor">
    <cofactor evidence="1">
        <name>Mg(2+)</name>
        <dbReference type="ChEBI" id="CHEBI:18420"/>
    </cofactor>
</comment>
<dbReference type="Pfam" id="PF00293">
    <property type="entry name" value="NUDIX"/>
    <property type="match status" value="1"/>
</dbReference>
<sequence>MSVPDDAGSTRLTIRVDQNDGVGTLSWAVTTSAEALAQALSAVGDESILGNELRRLEVSLPVSDRVGRRALHRAGFRQEGVRRLALRTGPDGFEDVVLYARLASDVVHGPEGFSGVMTTVLPRTRVIAHVLFRDEEGAYLFCRTTFKEDWELPGGVVEPHESPRAGAVREVREELGIDVELGPVLAVDWLPPYLGWDDAVELIFDGGVLTPEQVASFVLEPHEIAAVHWVTPETAYPQLRPGAARRLQHLLAHPGGTAYLEDGSPA</sequence>
<dbReference type="InterPro" id="IPR020084">
    <property type="entry name" value="NUDIX_hydrolase_CS"/>
</dbReference>
<dbReference type="InterPro" id="IPR015797">
    <property type="entry name" value="NUDIX_hydrolase-like_dom_sf"/>
</dbReference>
<evidence type="ECO:0000259" key="6">
    <source>
        <dbReference type="PROSITE" id="PS51462"/>
    </source>
</evidence>